<evidence type="ECO:0000256" key="1">
    <source>
        <dbReference type="SAM" id="MobiDB-lite"/>
    </source>
</evidence>
<feature type="region of interest" description="Disordered" evidence="1">
    <location>
        <begin position="58"/>
        <end position="81"/>
    </location>
</feature>
<sequence length="81" mass="9022">VSVSAVGAKLSASTLPNVDSLSNAIIYSFFVSQSPCPQLDNEDLKQIDENDLEEMDFKMEDGNADNESKEVSSKEWKEFRC</sequence>
<comment type="caution">
    <text evidence="2">The sequence shown here is derived from an EMBL/GenBank/DDBJ whole genome shotgun (WGS) entry which is preliminary data.</text>
</comment>
<dbReference type="EMBL" id="BKCJ011777369">
    <property type="protein sequence ID" value="GFD52052.1"/>
    <property type="molecule type" value="Genomic_DNA"/>
</dbReference>
<protein>
    <submittedName>
        <fullName evidence="2">Uncharacterized protein</fullName>
    </submittedName>
</protein>
<reference evidence="2" key="1">
    <citation type="journal article" date="2019" name="Sci. Rep.">
        <title>Draft genome of Tanacetum cinerariifolium, the natural source of mosquito coil.</title>
        <authorList>
            <person name="Yamashiro T."/>
            <person name="Shiraishi A."/>
            <person name="Satake H."/>
            <person name="Nakayama K."/>
        </authorList>
    </citation>
    <scope>NUCLEOTIDE SEQUENCE</scope>
</reference>
<gene>
    <name evidence="2" type="ORF">Tci_924021</name>
</gene>
<name>A0A699WWB1_TANCI</name>
<evidence type="ECO:0000313" key="2">
    <source>
        <dbReference type="EMBL" id="GFD52052.1"/>
    </source>
</evidence>
<accession>A0A699WWB1</accession>
<dbReference type="AlphaFoldDB" id="A0A699WWB1"/>
<proteinExistence type="predicted"/>
<organism evidence="2">
    <name type="scientific">Tanacetum cinerariifolium</name>
    <name type="common">Dalmatian daisy</name>
    <name type="synonym">Chrysanthemum cinerariifolium</name>
    <dbReference type="NCBI Taxonomy" id="118510"/>
    <lineage>
        <taxon>Eukaryota</taxon>
        <taxon>Viridiplantae</taxon>
        <taxon>Streptophyta</taxon>
        <taxon>Embryophyta</taxon>
        <taxon>Tracheophyta</taxon>
        <taxon>Spermatophyta</taxon>
        <taxon>Magnoliopsida</taxon>
        <taxon>eudicotyledons</taxon>
        <taxon>Gunneridae</taxon>
        <taxon>Pentapetalae</taxon>
        <taxon>asterids</taxon>
        <taxon>campanulids</taxon>
        <taxon>Asterales</taxon>
        <taxon>Asteraceae</taxon>
        <taxon>Asteroideae</taxon>
        <taxon>Anthemideae</taxon>
        <taxon>Anthemidinae</taxon>
        <taxon>Tanacetum</taxon>
    </lineage>
</organism>
<feature type="non-terminal residue" evidence="2">
    <location>
        <position position="1"/>
    </location>
</feature>